<name>A0A7H8R2L9_TALRU</name>
<evidence type="ECO:0000313" key="3">
    <source>
        <dbReference type="Proteomes" id="UP000509510"/>
    </source>
</evidence>
<dbReference type="EMBL" id="CP055901">
    <property type="protein sequence ID" value="QKX60497.1"/>
    <property type="molecule type" value="Genomic_DNA"/>
</dbReference>
<evidence type="ECO:0000313" key="2">
    <source>
        <dbReference type="EMBL" id="QKX60497.1"/>
    </source>
</evidence>
<dbReference type="OrthoDB" id="4507903at2759"/>
<dbReference type="GeneID" id="55995132"/>
<dbReference type="Proteomes" id="UP000509510">
    <property type="component" value="Chromosome IV"/>
</dbReference>
<evidence type="ECO:0000256" key="1">
    <source>
        <dbReference type="SAM" id="MobiDB-lite"/>
    </source>
</evidence>
<keyword evidence="3" id="KW-1185">Reference proteome</keyword>
<dbReference type="RefSeq" id="XP_035346673.1">
    <property type="nucleotide sequence ID" value="XM_035490780.1"/>
</dbReference>
<accession>A0A7H8R2L9</accession>
<reference evidence="3" key="1">
    <citation type="submission" date="2020-06" db="EMBL/GenBank/DDBJ databases">
        <title>A chromosome-scale genome assembly of Talaromyces rugulosus W13939.</title>
        <authorList>
            <person name="Wang B."/>
            <person name="Guo L."/>
            <person name="Ye K."/>
            <person name="Wang L."/>
        </authorList>
    </citation>
    <scope>NUCLEOTIDE SEQUENCE [LARGE SCALE GENOMIC DNA]</scope>
    <source>
        <strain evidence="3">W13939</strain>
    </source>
</reference>
<gene>
    <name evidence="2" type="ORF">TRUGW13939_07642</name>
</gene>
<dbReference type="AlphaFoldDB" id="A0A7H8R2L9"/>
<dbReference type="KEGG" id="trg:TRUGW13939_07642"/>
<organism evidence="2 3">
    <name type="scientific">Talaromyces rugulosus</name>
    <name type="common">Penicillium rugulosum</name>
    <dbReference type="NCBI Taxonomy" id="121627"/>
    <lineage>
        <taxon>Eukaryota</taxon>
        <taxon>Fungi</taxon>
        <taxon>Dikarya</taxon>
        <taxon>Ascomycota</taxon>
        <taxon>Pezizomycotina</taxon>
        <taxon>Eurotiomycetes</taxon>
        <taxon>Eurotiomycetidae</taxon>
        <taxon>Eurotiales</taxon>
        <taxon>Trichocomaceae</taxon>
        <taxon>Talaromyces</taxon>
        <taxon>Talaromyces sect. Islandici</taxon>
    </lineage>
</organism>
<sequence length="76" mass="7875">MADKISSEQSKGKEAIVGVKADVKTLQHLSSSGKAAKDKREANQIERGMGAIGAAARNAIQGRGGQNQGNSDRPAQ</sequence>
<proteinExistence type="predicted"/>
<feature type="region of interest" description="Disordered" evidence="1">
    <location>
        <begin position="55"/>
        <end position="76"/>
    </location>
</feature>
<protein>
    <submittedName>
        <fullName evidence="2">Uncharacterized protein</fullName>
    </submittedName>
</protein>